<dbReference type="Pfam" id="PF10495">
    <property type="entry name" value="PACT_coil_coil"/>
    <property type="match status" value="1"/>
</dbReference>
<dbReference type="PANTHER" id="PTHR44981">
    <property type="entry name" value="PERICENTRIN-LIKE PROTEIN, ISOFORM F"/>
    <property type="match status" value="1"/>
</dbReference>
<evidence type="ECO:0000313" key="7">
    <source>
        <dbReference type="EMBL" id="CAF2054441.1"/>
    </source>
</evidence>
<protein>
    <recommendedName>
        <fullName evidence="6">Pericentrin/AKAP-450 centrosomal targeting domain-containing protein</fullName>
    </recommendedName>
</protein>
<evidence type="ECO:0000313" key="8">
    <source>
        <dbReference type="EMBL" id="CAF4018387.1"/>
    </source>
</evidence>
<keyword evidence="4" id="KW-0175">Coiled coil</keyword>
<dbReference type="GO" id="GO:0007165">
    <property type="term" value="P:signal transduction"/>
    <property type="evidence" value="ECO:0007669"/>
    <property type="project" value="InterPro"/>
</dbReference>
<dbReference type="EMBL" id="CAJNRG010003205">
    <property type="protein sequence ID" value="CAF2054441.1"/>
    <property type="molecule type" value="Genomic_DNA"/>
</dbReference>
<dbReference type="Proteomes" id="UP000663842">
    <property type="component" value="Unassembled WGS sequence"/>
</dbReference>
<evidence type="ECO:0000259" key="6">
    <source>
        <dbReference type="Pfam" id="PF10495"/>
    </source>
</evidence>
<name>A0A816PZE6_9BILA</name>
<accession>A0A816PZE6</accession>
<dbReference type="GO" id="GO:0005813">
    <property type="term" value="C:centrosome"/>
    <property type="evidence" value="ECO:0007669"/>
    <property type="project" value="UniProtKB-SubCell"/>
</dbReference>
<dbReference type="GO" id="GO:0005737">
    <property type="term" value="C:cytoplasm"/>
    <property type="evidence" value="ECO:0007669"/>
    <property type="project" value="UniProtKB-ARBA"/>
</dbReference>
<dbReference type="AlphaFoldDB" id="A0A816PZE6"/>
<dbReference type="InterPro" id="IPR028745">
    <property type="entry name" value="AKAP9/Pericentrin"/>
</dbReference>
<keyword evidence="3" id="KW-0597">Phosphoprotein</keyword>
<gene>
    <name evidence="8" type="ORF">UXM345_LOCUS17211</name>
    <name evidence="7" type="ORF">XDN619_LOCUS9362</name>
</gene>
<dbReference type="EMBL" id="CAJOBF010002213">
    <property type="protein sequence ID" value="CAF4018387.1"/>
    <property type="molecule type" value="Genomic_DNA"/>
</dbReference>
<dbReference type="Proteomes" id="UP000663887">
    <property type="component" value="Unassembled WGS sequence"/>
</dbReference>
<evidence type="ECO:0000256" key="4">
    <source>
        <dbReference type="ARBA" id="ARBA00023054"/>
    </source>
</evidence>
<evidence type="ECO:0000256" key="2">
    <source>
        <dbReference type="ARBA" id="ARBA00022490"/>
    </source>
</evidence>
<organism evidence="7 9">
    <name type="scientific">Rotaria magnacalcarata</name>
    <dbReference type="NCBI Taxonomy" id="392030"/>
    <lineage>
        <taxon>Eukaryota</taxon>
        <taxon>Metazoa</taxon>
        <taxon>Spiralia</taxon>
        <taxon>Gnathifera</taxon>
        <taxon>Rotifera</taxon>
        <taxon>Eurotatoria</taxon>
        <taxon>Bdelloidea</taxon>
        <taxon>Philodinida</taxon>
        <taxon>Philodinidae</taxon>
        <taxon>Rotaria</taxon>
    </lineage>
</organism>
<proteinExistence type="predicted"/>
<feature type="domain" description="Pericentrin/AKAP-450 centrosomal targeting" evidence="6">
    <location>
        <begin position="300"/>
        <end position="394"/>
    </location>
</feature>
<dbReference type="GO" id="GO:0060090">
    <property type="term" value="F:molecular adaptor activity"/>
    <property type="evidence" value="ECO:0007669"/>
    <property type="project" value="InterPro"/>
</dbReference>
<evidence type="ECO:0000256" key="5">
    <source>
        <dbReference type="ARBA" id="ARBA00023212"/>
    </source>
</evidence>
<keyword evidence="2" id="KW-0963">Cytoplasm</keyword>
<comment type="caution">
    <text evidence="7">The sequence shown here is derived from an EMBL/GenBank/DDBJ whole genome shotgun (WGS) entry which is preliminary data.</text>
</comment>
<reference evidence="7" key="1">
    <citation type="submission" date="2021-02" db="EMBL/GenBank/DDBJ databases">
        <authorList>
            <person name="Nowell W R."/>
        </authorList>
    </citation>
    <scope>NUCLEOTIDE SEQUENCE</scope>
</reference>
<dbReference type="PANTHER" id="PTHR44981:SF2">
    <property type="entry name" value="PERICENTRIN-LIKE PROTEIN, ISOFORM F"/>
    <property type="match status" value="1"/>
</dbReference>
<dbReference type="InterPro" id="IPR019528">
    <property type="entry name" value="PACT_domain"/>
</dbReference>
<evidence type="ECO:0000256" key="3">
    <source>
        <dbReference type="ARBA" id="ARBA00022553"/>
    </source>
</evidence>
<evidence type="ECO:0000313" key="9">
    <source>
        <dbReference type="Proteomes" id="UP000663887"/>
    </source>
</evidence>
<evidence type="ECO:0000256" key="1">
    <source>
        <dbReference type="ARBA" id="ARBA00004300"/>
    </source>
</evidence>
<keyword evidence="5" id="KW-0206">Cytoskeleton</keyword>
<sequence>MTSPRRQQQVPELETATLHMSISPRTTPVDWKLRYETLQFEHQLEIERVRLHYEHELKDKITEVRIQLKREYEHQFTEFRTRLHEQQQQQQQQYLLNLSSSSLGIDQNIGEKVREQVRLAQEYESFDDERRQILLQQSTDNDELKRLINKLHTEGVHVLTLSELLALRLNGINISTTEDSIRSLQKLNEENSFLRSLIGNMNANESSNKLIKCIADVFRCEQERRLIQIRQHPNFTQLEQEIHDMCNYQRDALAKFFSEDRLLLINELEQTKEQLNYLKLKFEQLKQTQNQTTSTKFYSKYLRYDNYRKALIYQKRYLLVLLTGYEDTETYALNEIRRLTGDTRHSSYPYNYDKMKLIRRPPFQRRLTDYRFRFRCYAQVVIAVFRMRWLVRKWVQKLADFK</sequence>
<comment type="subcellular location">
    <subcellularLocation>
        <location evidence="1">Cytoplasm</location>
        <location evidence="1">Cytoskeleton</location>
        <location evidence="1">Microtubule organizing center</location>
        <location evidence="1">Centrosome</location>
    </subcellularLocation>
</comment>